<dbReference type="SUPFAM" id="SSF53335">
    <property type="entry name" value="S-adenosyl-L-methionine-dependent methyltransferases"/>
    <property type="match status" value="1"/>
</dbReference>
<keyword evidence="4" id="KW-1185">Reference proteome</keyword>
<reference evidence="3 4" key="1">
    <citation type="submission" date="2019-06" db="EMBL/GenBank/DDBJ databases">
        <title>Amycolatopsis alkalitolerans sp. nov., isolated from Gastrodia elata Blume.</title>
        <authorList>
            <person name="Narsing Rao M.P."/>
            <person name="Li W.J."/>
        </authorList>
    </citation>
    <scope>NUCLEOTIDE SEQUENCE [LARGE SCALE GENOMIC DNA]</scope>
    <source>
        <strain evidence="3 4">SYSUP0005</strain>
    </source>
</reference>
<name>A0A5C4M6X8_9PSEU</name>
<sequence length="199" mass="21491">MYDEKSWEERYRSTELWSGQPNAQLVAEVADLPPGTALDAGCGEGGDALWLAARGWTVTGADFATIALKRAAEHAEAAGVQVEWVHADLTSWTPPKRFNLVTGHFLQLPPEDRAAAFARLADAVAPGGTLLIVGHAGPAMRHHEHHPPEMFFTAKVIGASLGEGWAIEVAEERPRIVHGQPGEDTVLRAVRRGRPSPET</sequence>
<keyword evidence="1 3" id="KW-0808">Transferase</keyword>
<evidence type="ECO:0000259" key="2">
    <source>
        <dbReference type="Pfam" id="PF13649"/>
    </source>
</evidence>
<proteinExistence type="predicted"/>
<evidence type="ECO:0000313" key="4">
    <source>
        <dbReference type="Proteomes" id="UP000305546"/>
    </source>
</evidence>
<dbReference type="OrthoDB" id="9786503at2"/>
<dbReference type="Pfam" id="PF13649">
    <property type="entry name" value="Methyltransf_25"/>
    <property type="match status" value="1"/>
</dbReference>
<dbReference type="AlphaFoldDB" id="A0A5C4M6X8"/>
<dbReference type="PANTHER" id="PTHR43861">
    <property type="entry name" value="TRANS-ACONITATE 2-METHYLTRANSFERASE-RELATED"/>
    <property type="match status" value="1"/>
</dbReference>
<evidence type="ECO:0000313" key="3">
    <source>
        <dbReference type="EMBL" id="TNC27728.1"/>
    </source>
</evidence>
<dbReference type="Proteomes" id="UP000305546">
    <property type="component" value="Unassembled WGS sequence"/>
</dbReference>
<organism evidence="3 4">
    <name type="scientific">Amycolatopsis alkalitolerans</name>
    <dbReference type="NCBI Taxonomy" id="2547244"/>
    <lineage>
        <taxon>Bacteria</taxon>
        <taxon>Bacillati</taxon>
        <taxon>Actinomycetota</taxon>
        <taxon>Actinomycetes</taxon>
        <taxon>Pseudonocardiales</taxon>
        <taxon>Pseudonocardiaceae</taxon>
        <taxon>Amycolatopsis</taxon>
    </lineage>
</organism>
<protein>
    <submittedName>
        <fullName evidence="3">Methyltransferase domain-containing protein</fullName>
    </submittedName>
</protein>
<dbReference type="CDD" id="cd02440">
    <property type="entry name" value="AdoMet_MTases"/>
    <property type="match status" value="1"/>
</dbReference>
<comment type="caution">
    <text evidence="3">The sequence shown here is derived from an EMBL/GenBank/DDBJ whole genome shotgun (WGS) entry which is preliminary data.</text>
</comment>
<gene>
    <name evidence="3" type="ORF">FG385_08390</name>
</gene>
<dbReference type="InterPro" id="IPR029063">
    <property type="entry name" value="SAM-dependent_MTases_sf"/>
</dbReference>
<keyword evidence="3" id="KW-0489">Methyltransferase</keyword>
<feature type="domain" description="Methyltransferase" evidence="2">
    <location>
        <begin position="38"/>
        <end position="128"/>
    </location>
</feature>
<dbReference type="EMBL" id="VDFW01000005">
    <property type="protein sequence ID" value="TNC27728.1"/>
    <property type="molecule type" value="Genomic_DNA"/>
</dbReference>
<dbReference type="InterPro" id="IPR041698">
    <property type="entry name" value="Methyltransf_25"/>
</dbReference>
<accession>A0A5C4M6X8</accession>
<dbReference type="Gene3D" id="3.40.50.150">
    <property type="entry name" value="Vaccinia Virus protein VP39"/>
    <property type="match status" value="1"/>
</dbReference>
<evidence type="ECO:0000256" key="1">
    <source>
        <dbReference type="ARBA" id="ARBA00022679"/>
    </source>
</evidence>
<dbReference type="PANTHER" id="PTHR43861:SF3">
    <property type="entry name" value="PUTATIVE (AFU_ORTHOLOGUE AFUA_2G14390)-RELATED"/>
    <property type="match status" value="1"/>
</dbReference>
<dbReference type="GO" id="GO:0008168">
    <property type="term" value="F:methyltransferase activity"/>
    <property type="evidence" value="ECO:0007669"/>
    <property type="project" value="UniProtKB-KW"/>
</dbReference>
<dbReference type="RefSeq" id="WP_139096051.1">
    <property type="nucleotide sequence ID" value="NZ_VDFW01000005.1"/>
</dbReference>
<dbReference type="GO" id="GO:0032259">
    <property type="term" value="P:methylation"/>
    <property type="evidence" value="ECO:0007669"/>
    <property type="project" value="UniProtKB-KW"/>
</dbReference>